<accession>A0A6I6A7X9</accession>
<evidence type="ECO:0000256" key="4">
    <source>
        <dbReference type="PROSITE-ProRule" id="PRU00433"/>
    </source>
</evidence>
<keyword evidence="2 4" id="KW-0479">Metal-binding</keyword>
<feature type="coiled-coil region" evidence="5">
    <location>
        <begin position="414"/>
        <end position="441"/>
    </location>
</feature>
<dbReference type="Pfam" id="PF07583">
    <property type="entry name" value="PSCyt2"/>
    <property type="match status" value="1"/>
</dbReference>
<dbReference type="PANTHER" id="PTHR35889">
    <property type="entry name" value="CYCLOINULO-OLIGOSACCHARIDE FRUCTANOTRANSFERASE-RELATED"/>
    <property type="match status" value="1"/>
</dbReference>
<dbReference type="InterPro" id="IPR011429">
    <property type="entry name" value="Cyt_c_Planctomycete-type"/>
</dbReference>
<keyword evidence="6" id="KW-0732">Signal</keyword>
<dbReference type="InterPro" id="IPR009056">
    <property type="entry name" value="Cyt_c-like_dom"/>
</dbReference>
<evidence type="ECO:0000256" key="1">
    <source>
        <dbReference type="ARBA" id="ARBA00022617"/>
    </source>
</evidence>
<dbReference type="SUPFAM" id="SSF46626">
    <property type="entry name" value="Cytochrome c"/>
    <property type="match status" value="1"/>
</dbReference>
<dbReference type="InterPro" id="IPR036909">
    <property type="entry name" value="Cyt_c-like_dom_sf"/>
</dbReference>
<dbReference type="InterPro" id="IPR011444">
    <property type="entry name" value="DUF1549"/>
</dbReference>
<feature type="coiled-coil region" evidence="5">
    <location>
        <begin position="477"/>
        <end position="511"/>
    </location>
</feature>
<evidence type="ECO:0000256" key="2">
    <source>
        <dbReference type="ARBA" id="ARBA00022723"/>
    </source>
</evidence>
<dbReference type="Pfam" id="PF07635">
    <property type="entry name" value="PSCyt1"/>
    <property type="match status" value="1"/>
</dbReference>
<dbReference type="KEGG" id="gim:F1728_05610"/>
<evidence type="ECO:0000259" key="7">
    <source>
        <dbReference type="PROSITE" id="PS51007"/>
    </source>
</evidence>
<dbReference type="GO" id="GO:0009055">
    <property type="term" value="F:electron transfer activity"/>
    <property type="evidence" value="ECO:0007669"/>
    <property type="project" value="InterPro"/>
</dbReference>
<dbReference type="GO" id="GO:0046872">
    <property type="term" value="F:metal ion binding"/>
    <property type="evidence" value="ECO:0007669"/>
    <property type="project" value="UniProtKB-KW"/>
</dbReference>
<keyword evidence="9" id="KW-1185">Reference proteome</keyword>
<evidence type="ECO:0000313" key="9">
    <source>
        <dbReference type="Proteomes" id="UP000427281"/>
    </source>
</evidence>
<gene>
    <name evidence="8" type="ORF">F1728_05610</name>
</gene>
<protein>
    <submittedName>
        <fullName evidence="8">DUF1553 domain-containing protein</fullName>
    </submittedName>
</protein>
<dbReference type="Pfam" id="PF07587">
    <property type="entry name" value="PSD1"/>
    <property type="match status" value="1"/>
</dbReference>
<feature type="domain" description="Cytochrome c" evidence="7">
    <location>
        <begin position="26"/>
        <end position="237"/>
    </location>
</feature>
<dbReference type="RefSeq" id="WP_155363285.1">
    <property type="nucleotide sequence ID" value="NZ_CP043930.1"/>
</dbReference>
<feature type="signal peptide" evidence="6">
    <location>
        <begin position="1"/>
        <end position="24"/>
    </location>
</feature>
<reference evidence="8 9" key="1">
    <citation type="submission" date="2019-09" db="EMBL/GenBank/DDBJ databases">
        <title>Gimesia benthica sp. nov., a novel bacterium isolated from deep-sea water of the Northwest Indian Ocean.</title>
        <authorList>
            <person name="Dai X."/>
        </authorList>
    </citation>
    <scope>NUCLEOTIDE SEQUENCE [LARGE SCALE GENOMIC DNA]</scope>
    <source>
        <strain evidence="8 9">E7</strain>
    </source>
</reference>
<evidence type="ECO:0000256" key="6">
    <source>
        <dbReference type="SAM" id="SignalP"/>
    </source>
</evidence>
<sequence>MMNRWLIYLVSTLTLAVSAFPASAATPSDKGQQLFESKIEPVLVKYCYECHSKTGESIEGGLELDSPSGMLRGGDTGPMIKPHDMEHSSLLRMLRHEDGVSGMPPEEKLSDEVINAFEAWIKLGCPDTRKETGPTLKEQRYQEAQNHWAFVPPHKVAPPAVNQTEWPRDAVIDGFTLSAMEQKGVKPVEDASRLTLVRRVYFDLVGLPPTPEQIDAFLKDKSPDALAKLVDQLLASPQFGERWGRHWLDVVRFAESSGMEFNFTYPHAWPYRNYVIDSFNQDKPYDVFLREQIAGDLLPAQPHDSPQEIEARNIAPSMLSFGPKRHNSSGTEFRMDIVDDQINTVCRATLALTVSCARCHDHKFDPIPTADYYSLAGIFLSTEPMYGTIKQKYSNTPTDLLPLGENGPALHAAAEAYEKQLQEAEKKLTTQTAALKKAQDAQKLAASAHQKYEQLVATTVVDPKNPNALKGPSQADVDRKKAELEKADAQVTQLTTEVTTLKTKIAELKKNPAPRPQYAMTARDRKKPADTYIAVRGDFREKGDVVPRGFLSAIQIDNTPQIPAGHSGRLELAQWITSEQNPLTARVMVNRIWYHLFGRGLVPTVDNFGLIGKQPSHPELLDDLALKFMQEGWSTKRMIRQIVLSRTYQLSSTPDPTNLEIDPENHLLWRATPRRLEAEAIRDAILTVSGQLIIDRPNGSTVTPLGDKLARSIPLEKLQPPSNQRSVYLPVVRDYVPELFDLFDFPSPSLVSGTRAVTNVPAQALYLRNSQFITDQAQHAARRLLADKQLKDDVARVDLAMRRALGRTPTPEERTGALQLVQQVRQSSDPQSKTVEVDAWAAWFQTLFMTAEFRFLVDAR</sequence>
<dbReference type="AlphaFoldDB" id="A0A6I6A7X9"/>
<dbReference type="PANTHER" id="PTHR35889:SF3">
    <property type="entry name" value="F-BOX DOMAIN-CONTAINING PROTEIN"/>
    <property type="match status" value="1"/>
</dbReference>
<keyword evidence="3 4" id="KW-0408">Iron</keyword>
<dbReference type="Proteomes" id="UP000427281">
    <property type="component" value="Chromosome"/>
</dbReference>
<dbReference type="GO" id="GO:0020037">
    <property type="term" value="F:heme binding"/>
    <property type="evidence" value="ECO:0007669"/>
    <property type="project" value="InterPro"/>
</dbReference>
<evidence type="ECO:0000256" key="5">
    <source>
        <dbReference type="SAM" id="Coils"/>
    </source>
</evidence>
<dbReference type="EMBL" id="CP043930">
    <property type="protein sequence ID" value="QGQ22196.1"/>
    <property type="molecule type" value="Genomic_DNA"/>
</dbReference>
<organism evidence="8 9">
    <name type="scientific">Gimesia benthica</name>
    <dbReference type="NCBI Taxonomy" id="2608982"/>
    <lineage>
        <taxon>Bacteria</taxon>
        <taxon>Pseudomonadati</taxon>
        <taxon>Planctomycetota</taxon>
        <taxon>Planctomycetia</taxon>
        <taxon>Planctomycetales</taxon>
        <taxon>Planctomycetaceae</taxon>
        <taxon>Gimesia</taxon>
    </lineage>
</organism>
<feature type="chain" id="PRO_5026142599" evidence="6">
    <location>
        <begin position="25"/>
        <end position="860"/>
    </location>
</feature>
<keyword evidence="5" id="KW-0175">Coiled coil</keyword>
<dbReference type="PROSITE" id="PS51007">
    <property type="entry name" value="CYTC"/>
    <property type="match status" value="1"/>
</dbReference>
<proteinExistence type="predicted"/>
<evidence type="ECO:0000313" key="8">
    <source>
        <dbReference type="EMBL" id="QGQ22196.1"/>
    </source>
</evidence>
<evidence type="ECO:0000256" key="3">
    <source>
        <dbReference type="ARBA" id="ARBA00023004"/>
    </source>
</evidence>
<dbReference type="InterPro" id="IPR022655">
    <property type="entry name" value="DUF1553"/>
</dbReference>
<name>A0A6I6A7X9_9PLAN</name>
<keyword evidence="1 4" id="KW-0349">Heme</keyword>